<gene>
    <name evidence="3" type="ORF">UFOPK2032_00143</name>
</gene>
<dbReference type="SUPFAM" id="SSF55961">
    <property type="entry name" value="Bet v1-like"/>
    <property type="match status" value="1"/>
</dbReference>
<evidence type="ECO:0000313" key="3">
    <source>
        <dbReference type="EMBL" id="CAB4624752.1"/>
    </source>
</evidence>
<dbReference type="Pfam" id="PF08327">
    <property type="entry name" value="AHSA1"/>
    <property type="match status" value="1"/>
</dbReference>
<dbReference type="InterPro" id="IPR013538">
    <property type="entry name" value="ASHA1/2-like_C"/>
</dbReference>
<dbReference type="AlphaFoldDB" id="A0A6J6IJP7"/>
<accession>A0A6J6IJP7</accession>
<comment type="similarity">
    <text evidence="1">Belongs to the AHA1 family.</text>
</comment>
<evidence type="ECO:0000259" key="2">
    <source>
        <dbReference type="Pfam" id="PF08327"/>
    </source>
</evidence>
<dbReference type="InterPro" id="IPR023393">
    <property type="entry name" value="START-like_dom_sf"/>
</dbReference>
<name>A0A6J6IJP7_9ZZZZ</name>
<dbReference type="CDD" id="cd07814">
    <property type="entry name" value="SRPBCC_CalC_Aha1-like"/>
    <property type="match status" value="1"/>
</dbReference>
<proteinExistence type="inferred from homology"/>
<sequence length="155" mass="18150">MQLLYFVEREYPVSVQRLWSAWTDARELENWYSPVYLSVIPGSVISEPVLGGQWALGIDVSANGFNAYFWGRYEEVIEFKKLSHSLSYSQDQLEFQLREPTAESHNIVIEFEKLDESAWVKFSQFGEMDSEQVEASREGMESYLDNLEQYLENHD</sequence>
<evidence type="ECO:0000256" key="1">
    <source>
        <dbReference type="ARBA" id="ARBA00006817"/>
    </source>
</evidence>
<dbReference type="Gene3D" id="3.30.530.20">
    <property type="match status" value="1"/>
</dbReference>
<feature type="domain" description="Activator of Hsp90 ATPase homologue 1/2-like C-terminal" evidence="2">
    <location>
        <begin position="13"/>
        <end position="152"/>
    </location>
</feature>
<reference evidence="3" key="1">
    <citation type="submission" date="2020-05" db="EMBL/GenBank/DDBJ databases">
        <authorList>
            <person name="Chiriac C."/>
            <person name="Salcher M."/>
            <person name="Ghai R."/>
            <person name="Kavagutti S V."/>
        </authorList>
    </citation>
    <scope>NUCLEOTIDE SEQUENCE</scope>
</reference>
<protein>
    <submittedName>
        <fullName evidence="3">Unannotated protein</fullName>
    </submittedName>
</protein>
<dbReference type="EMBL" id="CAEZVM010000003">
    <property type="protein sequence ID" value="CAB4624752.1"/>
    <property type="molecule type" value="Genomic_DNA"/>
</dbReference>
<organism evidence="3">
    <name type="scientific">freshwater metagenome</name>
    <dbReference type="NCBI Taxonomy" id="449393"/>
    <lineage>
        <taxon>unclassified sequences</taxon>
        <taxon>metagenomes</taxon>
        <taxon>ecological metagenomes</taxon>
    </lineage>
</organism>